<feature type="transmembrane region" description="Helical" evidence="2">
    <location>
        <begin position="200"/>
        <end position="219"/>
    </location>
</feature>
<evidence type="ECO:0000313" key="3">
    <source>
        <dbReference type="EMBL" id="EON62192.1"/>
    </source>
</evidence>
<keyword evidence="2" id="KW-0812">Transmembrane</keyword>
<dbReference type="InterPro" id="IPR036305">
    <property type="entry name" value="RGS_sf"/>
</dbReference>
<reference evidence="4" key="1">
    <citation type="submission" date="2012-06" db="EMBL/GenBank/DDBJ databases">
        <title>The genome sequence of Coniosporium apollinis CBS 100218.</title>
        <authorList>
            <consortium name="The Broad Institute Genome Sequencing Platform"/>
            <person name="Cuomo C."/>
            <person name="Gorbushina A."/>
            <person name="Noack S."/>
            <person name="Walker B."/>
            <person name="Young S.K."/>
            <person name="Zeng Q."/>
            <person name="Gargeya S."/>
            <person name="Fitzgerald M."/>
            <person name="Haas B."/>
            <person name="Abouelleil A."/>
            <person name="Alvarado L."/>
            <person name="Arachchi H.M."/>
            <person name="Berlin A.M."/>
            <person name="Chapman S.B."/>
            <person name="Goldberg J."/>
            <person name="Griggs A."/>
            <person name="Gujja S."/>
            <person name="Hansen M."/>
            <person name="Howarth C."/>
            <person name="Imamovic A."/>
            <person name="Larimer J."/>
            <person name="McCowan C."/>
            <person name="Montmayeur A."/>
            <person name="Murphy C."/>
            <person name="Neiman D."/>
            <person name="Pearson M."/>
            <person name="Priest M."/>
            <person name="Roberts A."/>
            <person name="Saif S."/>
            <person name="Shea T."/>
            <person name="Sisk P."/>
            <person name="Sykes S."/>
            <person name="Wortman J."/>
            <person name="Nusbaum C."/>
            <person name="Birren B."/>
        </authorList>
    </citation>
    <scope>NUCLEOTIDE SEQUENCE [LARGE SCALE GENOMIC DNA]</scope>
    <source>
        <strain evidence="4">CBS 100218</strain>
    </source>
</reference>
<dbReference type="STRING" id="1168221.R7YJU5"/>
<feature type="transmembrane region" description="Helical" evidence="2">
    <location>
        <begin position="55"/>
        <end position="77"/>
    </location>
</feature>
<proteinExistence type="predicted"/>
<dbReference type="eggNOG" id="ENOG502SM9E">
    <property type="taxonomic scope" value="Eukaryota"/>
</dbReference>
<protein>
    <recommendedName>
        <fullName evidence="5">RGS domain-containing protein</fullName>
    </recommendedName>
</protein>
<dbReference type="OMA" id="LWIAFTY"/>
<accession>R7YJU5</accession>
<evidence type="ECO:0000256" key="1">
    <source>
        <dbReference type="SAM" id="MobiDB-lite"/>
    </source>
</evidence>
<keyword evidence="4" id="KW-1185">Reference proteome</keyword>
<gene>
    <name evidence="3" type="ORF">W97_01412</name>
</gene>
<feature type="transmembrane region" description="Helical" evidence="2">
    <location>
        <begin position="231"/>
        <end position="252"/>
    </location>
</feature>
<evidence type="ECO:0000256" key="2">
    <source>
        <dbReference type="SAM" id="Phobius"/>
    </source>
</evidence>
<evidence type="ECO:0008006" key="5">
    <source>
        <dbReference type="Google" id="ProtNLM"/>
    </source>
</evidence>
<organism evidence="3 4">
    <name type="scientific">Coniosporium apollinis (strain CBS 100218)</name>
    <name type="common">Rock-inhabiting black yeast</name>
    <dbReference type="NCBI Taxonomy" id="1168221"/>
    <lineage>
        <taxon>Eukaryota</taxon>
        <taxon>Fungi</taxon>
        <taxon>Dikarya</taxon>
        <taxon>Ascomycota</taxon>
        <taxon>Pezizomycotina</taxon>
        <taxon>Dothideomycetes</taxon>
        <taxon>Dothideomycetes incertae sedis</taxon>
        <taxon>Coniosporium</taxon>
    </lineage>
</organism>
<feature type="transmembrane region" description="Helical" evidence="2">
    <location>
        <begin position="89"/>
        <end position="106"/>
    </location>
</feature>
<feature type="transmembrane region" description="Helical" evidence="2">
    <location>
        <begin position="154"/>
        <end position="174"/>
    </location>
</feature>
<name>R7YJU5_CONA1</name>
<dbReference type="RefSeq" id="XP_007777509.1">
    <property type="nucleotide sequence ID" value="XM_007779319.1"/>
</dbReference>
<dbReference type="EMBL" id="JH767558">
    <property type="protein sequence ID" value="EON62192.1"/>
    <property type="molecule type" value="Genomic_DNA"/>
</dbReference>
<feature type="transmembrane region" description="Helical" evidence="2">
    <location>
        <begin position="272"/>
        <end position="292"/>
    </location>
</feature>
<dbReference type="InterPro" id="IPR044926">
    <property type="entry name" value="RGS_subdomain_2"/>
</dbReference>
<feature type="transmembrane region" description="Helical" evidence="2">
    <location>
        <begin position="20"/>
        <end position="43"/>
    </location>
</feature>
<dbReference type="HOGENOM" id="CLU_022448_0_0_1"/>
<evidence type="ECO:0000313" key="4">
    <source>
        <dbReference type="Proteomes" id="UP000016924"/>
    </source>
</evidence>
<dbReference type="Proteomes" id="UP000016924">
    <property type="component" value="Unassembled WGS sequence"/>
</dbReference>
<dbReference type="Gene3D" id="1.10.167.10">
    <property type="entry name" value="Regulator of G-protein Signalling 4, domain 2"/>
    <property type="match status" value="1"/>
</dbReference>
<keyword evidence="2" id="KW-0472">Membrane</keyword>
<feature type="compositionally biased region" description="Low complexity" evidence="1">
    <location>
        <begin position="536"/>
        <end position="549"/>
    </location>
</feature>
<dbReference type="SUPFAM" id="SSF48097">
    <property type="entry name" value="Regulator of G-protein signaling, RGS"/>
    <property type="match status" value="1"/>
</dbReference>
<keyword evidence="2" id="KW-1133">Transmembrane helix</keyword>
<dbReference type="AlphaFoldDB" id="R7YJU5"/>
<feature type="region of interest" description="Disordered" evidence="1">
    <location>
        <begin position="536"/>
        <end position="555"/>
    </location>
</feature>
<dbReference type="OrthoDB" id="5313079at2759"/>
<dbReference type="GeneID" id="19898723"/>
<sequence length="555" mass="63453">MSNLLVERELDFGKPNLDGVGIFYITFAIVWTLIVSIGLWLLWRNRRNAAIRIRSFTLTAAAVFALHVYFLCVITVYPENGLFKCGSEFWVMSIWLPFGIGLFQAANMRLLAYYEAQECLMLAEAHNRGKKRHQHTQRNTYEIWKSFDKLQRTYALIGLGLLVTVISTFIMFFGSRRFHRSYGFFGTHVPAAACRRGYEWLPGIIWQLLYSTVFGPYILLKTRHIHDTHYWAWQTRIAVISGAPATPLWVAFTYSDGPFVKQFTRWIPAAGWFIPCLLVMQSSLIFFPLLDARKGQKYNRRMSDRYSTETRKLTMPDNHKNRDLYSMAALEVQIAKNIEPLLRWSARKEFTAENIVFLKTVRDFKRKWQMATKKGPLDNEQSQEQYAEAALIYFTLVHPSTAMFNINIDSRTYNELTAYFADVQYEPLLEASSPKSENVVTPWSDGLFSTQSDEHNLLNDVDRKYPMPVTEITLSEMGTSAASTAGTADTSALKIPIGFSVDVFDRAYESVKYLVFTNTWTRFIDAADASSVADSEASGYTSSSSGPKSHFSLGN</sequence>